<evidence type="ECO:0000313" key="13">
    <source>
        <dbReference type="Proteomes" id="UP000186594"/>
    </source>
</evidence>
<dbReference type="PROSITE" id="PS50102">
    <property type="entry name" value="RRM"/>
    <property type="match status" value="3"/>
</dbReference>
<feature type="non-terminal residue" evidence="12">
    <location>
        <position position="1"/>
    </location>
</feature>
<dbReference type="FunFam" id="3.10.410.10:FF:000001">
    <property type="entry name" value="Putative formate--tetrahydrofolate ligase"/>
    <property type="match status" value="1"/>
</dbReference>
<keyword evidence="8 9" id="KW-0694">RNA-binding</keyword>
<evidence type="ECO:0000313" key="12">
    <source>
        <dbReference type="EMBL" id="OLL25850.1"/>
    </source>
</evidence>
<accession>A0A1U7LT53</accession>
<feature type="compositionally biased region" description="Basic and acidic residues" evidence="10">
    <location>
        <begin position="1576"/>
        <end position="1585"/>
    </location>
</feature>
<evidence type="ECO:0000256" key="10">
    <source>
        <dbReference type="SAM" id="MobiDB-lite"/>
    </source>
</evidence>
<evidence type="ECO:0000256" key="6">
    <source>
        <dbReference type="ARBA" id="ARBA00022741"/>
    </source>
</evidence>
<dbReference type="InterPro" id="IPR031766">
    <property type="entry name" value="RRM_occluded"/>
</dbReference>
<evidence type="ECO:0000256" key="3">
    <source>
        <dbReference type="ARBA" id="ARBA00022563"/>
    </source>
</evidence>
<dbReference type="Gene3D" id="1.25.40.10">
    <property type="entry name" value="Tetratricopeptide repeat domain"/>
    <property type="match status" value="2"/>
</dbReference>
<dbReference type="InterPro" id="IPR034397">
    <property type="entry name" value="Prp24_RRM1"/>
</dbReference>
<sequence>IKSFAQELGLSDNEIEPFGPFKAKLTLDVLKRLNHRQDGNYVVVAGITPTPLGEGKSTTTMGISQALGAHLGKVAFACVRQPSQGPTFGIKGGAAGGGYSQVIPMDEFNLHLTGDIHAVTAANNLLAAAIDTRIFHENTQKDGALFARLVPESKKFVPSMLKRLEKLGIQKTNPQDLTAEEITKFVRLDIDPATITWQRVLDVNDRFLRKITIGQNPTEKGMERTTGFDISVASECMAVLALATDLRDMRERLGRMVVASNKNGEPVTADDLGIAGALSVLMKDTIKPNLMQTLEGTPVFVHAGPFANIAHGNSSIIADRIALKLAGTEEGEDRQEKAGYVLTEAGFGADMGMEKFFNIKCRASGLKPNAVVLVATVTPGRGIPEIYRQENVEMVRKGCENMVKHIQNAKITDTDAELEAIREAAIQAGADDAVPADHWSKGGLGAINLAKAIIKICNEPSQFKLLYDVEKSIAEKIEIICKEIYGAAGIELSEEARRQIDLYTKQGYGNLPICMAKTQYSISHDPKLKGAPSNFTVPIRAVRCSAGAGFLYPLAAEIMTIPGLPTRPAYIDVDLDPETGEHSPTDIMGTMLLDKSRSAEYESDSGDSVLLDALEEDANEEMNDGIDIDIDIDTEPQTVPSLSDADNETILNFLSKISTNPYDYQAHIDHIAFLKSKGLADKLQDARETMTAFHPMSEENWLDWLSDAAQAALTTDDKLELLQLHARSVQDYMSIRLWEKYLDFVDESTRIAAEENDEEMKQMFSDELIENVYHEAYSVTAYHLEQSHKIWDRCIKRKISSLGHGDRIGIEDMKDSYMQRLVIPHLGTNFDNALYEDTMVAANKVYNISKKQISAREKYENALQASQDPVSDWSNYLEFEKQQKPLSAPMLNNLFERAVAAEPLVASFWEDYILFLLDTLTLEELVLPILERAVRNCPWSGDIWVHYIRSLECWSKDNESIREVKIKALSSGMLASNVVESRKLELAWCNALKRGIHDWSTEVELIDNLENEITESMKYLAKTFKDQHDEFYQFERLLIQVKTRRGDDEGARSIWKNLCKYYGKSTDFWLKYADWEKSLGYLENAGEVLSKGVTRYTEWPERIIEVYSSFMEENYQIEEIERAAMKIKRTTILEYFQSASLAVNGPESLTNLNPETNKRKIPETPENLDLQLPDQKKVKVGDDDIHRNREQNTVRVSNIVSNADETAVRRFFKECGNIRDLKLIECESNTSKLALVEFVTPDNVLTALTRDGKRLAGGRVSFGKILDIRFPSLRVNTHRRFCYVQYEDSNNALKALALDGKEYDGRYNLSVQISDPTAKGERKGAIEEGREIYIANIHFNANEETLRQAFSKFGTIERIRLPRKTTSHHQGFGFITYQTEDEASAALSLNGSKILGRFLMVSIAEAKPVKHIREISVTADNQSSNNEVEHPDVEAIRQKTLGVMNIAPTVNDFRLRQLFEQFGELRKVELKPRFGGAVVEFVNVNDAGKAGVALEGHVLDQSPLHIGTFTELMNSKSTTGNNANILRPLMPRQTTRPSGRRPGLGVKSQLQVSSQNTTAPDSQDDQLQKNPPQSKNNDDFRKYIS</sequence>
<dbReference type="Gene3D" id="3.30.70.330">
    <property type="match status" value="4"/>
</dbReference>
<dbReference type="InterPro" id="IPR000559">
    <property type="entry name" value="Formate_THF_ligase"/>
</dbReference>
<dbReference type="InterPro" id="IPR020628">
    <property type="entry name" value="Formate_THF_ligase_CS"/>
</dbReference>
<dbReference type="FunFam" id="3.40.50.300:FF:005626">
    <property type="entry name" value="Predicted protein"/>
    <property type="match status" value="1"/>
</dbReference>
<keyword evidence="6" id="KW-0547">Nucleotide-binding</keyword>
<dbReference type="InterPro" id="IPR003107">
    <property type="entry name" value="HAT"/>
</dbReference>
<feature type="compositionally biased region" description="Polar residues" evidence="10">
    <location>
        <begin position="1548"/>
        <end position="1561"/>
    </location>
</feature>
<gene>
    <name evidence="12" type="ORF">NEOLI_002711</name>
</gene>
<evidence type="ECO:0000256" key="9">
    <source>
        <dbReference type="PROSITE-ProRule" id="PRU00176"/>
    </source>
</evidence>
<dbReference type="GO" id="GO:0035999">
    <property type="term" value="P:tetrahydrofolate interconversion"/>
    <property type="evidence" value="ECO:0007669"/>
    <property type="project" value="UniProtKB-UniPathway"/>
</dbReference>
<feature type="domain" description="RRM" evidence="11">
    <location>
        <begin position="1439"/>
        <end position="1511"/>
    </location>
</feature>
<dbReference type="InterPro" id="IPR035979">
    <property type="entry name" value="RBD_domain_sf"/>
</dbReference>
<dbReference type="Gene3D" id="3.10.410.10">
    <property type="entry name" value="Formyltetrahydrofolate synthetase, domain 3"/>
    <property type="match status" value="1"/>
</dbReference>
<dbReference type="CDD" id="cd12296">
    <property type="entry name" value="RRM1_Prp24"/>
    <property type="match status" value="1"/>
</dbReference>
<dbReference type="EC" id="6.3.4.3" evidence="2"/>
<dbReference type="SMART" id="SM00386">
    <property type="entry name" value="HAT"/>
    <property type="match status" value="6"/>
</dbReference>
<feature type="domain" description="RRM" evidence="11">
    <location>
        <begin position="1192"/>
        <end position="1273"/>
    </location>
</feature>
<evidence type="ECO:0000256" key="4">
    <source>
        <dbReference type="ARBA" id="ARBA00022598"/>
    </source>
</evidence>
<keyword evidence="3" id="KW-0554">One-carbon metabolism</keyword>
<proteinExistence type="inferred from homology"/>
<dbReference type="STRING" id="1198029.A0A1U7LT53"/>
<dbReference type="InterPro" id="IPR000504">
    <property type="entry name" value="RRM_dom"/>
</dbReference>
<feature type="compositionally biased region" description="Polar residues" evidence="10">
    <location>
        <begin position="1515"/>
        <end position="1524"/>
    </location>
</feature>
<dbReference type="Pfam" id="PF16842">
    <property type="entry name" value="RRM_occluded"/>
    <property type="match status" value="1"/>
</dbReference>
<dbReference type="PANTHER" id="PTHR10352">
    <property type="entry name" value="EUKARYOTIC TRANSLATION INITIATION FACTOR 3 SUBUNIT G"/>
    <property type="match status" value="1"/>
</dbReference>
<feature type="domain" description="RRM" evidence="11">
    <location>
        <begin position="1330"/>
        <end position="1406"/>
    </location>
</feature>
<dbReference type="Pfam" id="PF23240">
    <property type="entry name" value="HAT_PRP39_N"/>
    <property type="match status" value="1"/>
</dbReference>
<protein>
    <recommendedName>
        <fullName evidence="2">formate--tetrahydrofolate ligase</fullName>
        <ecNumber evidence="2">6.3.4.3</ecNumber>
    </recommendedName>
</protein>
<organism evidence="12 13">
    <name type="scientific">Neolecta irregularis (strain DAH-3)</name>
    <dbReference type="NCBI Taxonomy" id="1198029"/>
    <lineage>
        <taxon>Eukaryota</taxon>
        <taxon>Fungi</taxon>
        <taxon>Dikarya</taxon>
        <taxon>Ascomycota</taxon>
        <taxon>Taphrinomycotina</taxon>
        <taxon>Neolectales</taxon>
        <taxon>Neolectaceae</taxon>
        <taxon>Neolecta</taxon>
    </lineage>
</organism>
<keyword evidence="13" id="KW-1185">Reference proteome</keyword>
<comment type="caution">
    <text evidence="12">The sequence shown here is derived from an EMBL/GenBank/DDBJ whole genome shotgun (WGS) entry which is preliminary data.</text>
</comment>
<dbReference type="FunFam" id="3.40.50.300:FF:000245">
    <property type="entry name" value="C-1-tetrahydrofolate synthase, cytoplasmic"/>
    <property type="match status" value="1"/>
</dbReference>
<dbReference type="CDD" id="cd00477">
    <property type="entry name" value="FTHFS"/>
    <property type="match status" value="1"/>
</dbReference>
<name>A0A1U7LT53_NEOID</name>
<dbReference type="SUPFAM" id="SSF52540">
    <property type="entry name" value="P-loop containing nucleoside triphosphate hydrolases"/>
    <property type="match status" value="1"/>
</dbReference>
<dbReference type="Gene3D" id="3.40.50.300">
    <property type="entry name" value="P-loop containing nucleotide triphosphate hydrolases"/>
    <property type="match status" value="2"/>
</dbReference>
<evidence type="ECO:0000256" key="5">
    <source>
        <dbReference type="ARBA" id="ARBA00022737"/>
    </source>
</evidence>
<dbReference type="OrthoDB" id="5126881at2759"/>
<dbReference type="SUPFAM" id="SSF48452">
    <property type="entry name" value="TPR-like"/>
    <property type="match status" value="1"/>
</dbReference>
<dbReference type="EMBL" id="LXFE01000301">
    <property type="protein sequence ID" value="OLL25850.1"/>
    <property type="molecule type" value="Genomic_DNA"/>
</dbReference>
<dbReference type="Pfam" id="PF00076">
    <property type="entry name" value="RRM_1"/>
    <property type="match status" value="3"/>
</dbReference>
<dbReference type="Pfam" id="PF01268">
    <property type="entry name" value="FTHFS"/>
    <property type="match status" value="1"/>
</dbReference>
<feature type="region of interest" description="Disordered" evidence="10">
    <location>
        <begin position="1515"/>
        <end position="1585"/>
    </location>
</feature>
<dbReference type="Gene3D" id="3.30.1510.10">
    <property type="entry name" value="Domain 2, N(10)-formyltetrahydrofolate synthetase"/>
    <property type="match status" value="1"/>
</dbReference>
<dbReference type="GO" id="GO:0004329">
    <property type="term" value="F:formate-tetrahydrofolate ligase activity"/>
    <property type="evidence" value="ECO:0007669"/>
    <property type="project" value="UniProtKB-EC"/>
</dbReference>
<dbReference type="SUPFAM" id="SSF54928">
    <property type="entry name" value="RNA-binding domain, RBD"/>
    <property type="match status" value="3"/>
</dbReference>
<evidence type="ECO:0000256" key="1">
    <source>
        <dbReference type="ARBA" id="ARBA00004777"/>
    </source>
</evidence>
<dbReference type="GO" id="GO:0005524">
    <property type="term" value="F:ATP binding"/>
    <property type="evidence" value="ECO:0007669"/>
    <property type="project" value="UniProtKB-KW"/>
</dbReference>
<reference evidence="12 13" key="1">
    <citation type="submission" date="2016-04" db="EMBL/GenBank/DDBJ databases">
        <title>Evolutionary innovation and constraint leading to complex multicellularity in the Ascomycota.</title>
        <authorList>
            <person name="Cisse O."/>
            <person name="Nguyen A."/>
            <person name="Hewitt D.A."/>
            <person name="Jedd G."/>
            <person name="Stajich J.E."/>
        </authorList>
    </citation>
    <scope>NUCLEOTIDE SEQUENCE [LARGE SCALE GENOMIC DNA]</scope>
    <source>
        <strain evidence="12 13">DAH-3</strain>
    </source>
</reference>
<keyword evidence="7" id="KW-0067">ATP-binding</keyword>
<dbReference type="CDD" id="cd12299">
    <property type="entry name" value="RRM4_Prp24"/>
    <property type="match status" value="1"/>
</dbReference>
<evidence type="ECO:0000256" key="8">
    <source>
        <dbReference type="ARBA" id="ARBA00022884"/>
    </source>
</evidence>
<dbReference type="CDD" id="cd00590">
    <property type="entry name" value="RRM_SF"/>
    <property type="match status" value="1"/>
</dbReference>
<keyword evidence="5" id="KW-0677">Repeat</keyword>
<dbReference type="GO" id="GO:0006396">
    <property type="term" value="P:RNA processing"/>
    <property type="evidence" value="ECO:0007669"/>
    <property type="project" value="InterPro"/>
</dbReference>
<dbReference type="HAMAP" id="MF_01543">
    <property type="entry name" value="FTHFS"/>
    <property type="match status" value="1"/>
</dbReference>
<dbReference type="GO" id="GO:0003723">
    <property type="term" value="F:RNA binding"/>
    <property type="evidence" value="ECO:0007669"/>
    <property type="project" value="UniProtKB-UniRule"/>
</dbReference>
<dbReference type="PROSITE" id="PS00721">
    <property type="entry name" value="FTHFS_1"/>
    <property type="match status" value="1"/>
</dbReference>
<keyword evidence="4" id="KW-0436">Ligase</keyword>
<comment type="pathway">
    <text evidence="1">One-carbon metabolism; tetrahydrofolate interconversion.</text>
</comment>
<dbReference type="Proteomes" id="UP000186594">
    <property type="component" value="Unassembled WGS sequence"/>
</dbReference>
<evidence type="ECO:0000259" key="11">
    <source>
        <dbReference type="PROSITE" id="PS50102"/>
    </source>
</evidence>
<dbReference type="UniPathway" id="UPA00193"/>
<dbReference type="InterPro" id="IPR027417">
    <property type="entry name" value="P-loop_NTPase"/>
</dbReference>
<evidence type="ECO:0000256" key="7">
    <source>
        <dbReference type="ARBA" id="ARBA00022840"/>
    </source>
</evidence>
<dbReference type="SMART" id="SM00360">
    <property type="entry name" value="RRM"/>
    <property type="match status" value="3"/>
</dbReference>
<evidence type="ECO:0000256" key="2">
    <source>
        <dbReference type="ARBA" id="ARBA00012295"/>
    </source>
</evidence>
<dbReference type="InterPro" id="IPR011990">
    <property type="entry name" value="TPR-like_helical_dom_sf"/>
</dbReference>
<dbReference type="InterPro" id="IPR012677">
    <property type="entry name" value="Nucleotide-bd_a/b_plait_sf"/>
</dbReference>